<keyword evidence="2" id="KW-0560">Oxidoreductase</keyword>
<dbReference type="InterPro" id="IPR006659">
    <property type="entry name" value="Arsenate_reductase"/>
</dbReference>
<organism evidence="4 5">
    <name type="scientific">Aureispira anguillae</name>
    <dbReference type="NCBI Taxonomy" id="2864201"/>
    <lineage>
        <taxon>Bacteria</taxon>
        <taxon>Pseudomonadati</taxon>
        <taxon>Bacteroidota</taxon>
        <taxon>Saprospiria</taxon>
        <taxon>Saprospirales</taxon>
        <taxon>Saprospiraceae</taxon>
        <taxon>Aureispira</taxon>
    </lineage>
</organism>
<dbReference type="AlphaFoldDB" id="A0A915YE52"/>
<dbReference type="RefSeq" id="WP_264792546.1">
    <property type="nucleotide sequence ID" value="NZ_AP026867.1"/>
</dbReference>
<dbReference type="Proteomes" id="UP001060919">
    <property type="component" value="Chromosome"/>
</dbReference>
<dbReference type="InterPro" id="IPR006660">
    <property type="entry name" value="Arsenate_reductase-like"/>
</dbReference>
<comment type="similarity">
    <text evidence="1 3">Belongs to the ArsC family.</text>
</comment>
<evidence type="ECO:0000256" key="2">
    <source>
        <dbReference type="ARBA" id="ARBA00023002"/>
    </source>
</evidence>
<reference evidence="4" key="1">
    <citation type="submission" date="2022-09" db="EMBL/GenBank/DDBJ databases">
        <title>Aureispira anguillicida sp. nov., isolated from Leptocephalus of Japanese eel Anguilla japonica.</title>
        <authorList>
            <person name="Yuasa K."/>
            <person name="Mekata T."/>
            <person name="Ikunari K."/>
        </authorList>
    </citation>
    <scope>NUCLEOTIDE SEQUENCE</scope>
    <source>
        <strain evidence="4">EL160426</strain>
    </source>
</reference>
<dbReference type="Gene3D" id="3.40.30.10">
    <property type="entry name" value="Glutaredoxin"/>
    <property type="match status" value="1"/>
</dbReference>
<dbReference type="CDD" id="cd03034">
    <property type="entry name" value="ArsC_ArsC"/>
    <property type="match status" value="1"/>
</dbReference>
<gene>
    <name evidence="4" type="ORF">AsAng_0020700</name>
</gene>
<dbReference type="EMBL" id="AP026867">
    <property type="protein sequence ID" value="BDS11358.1"/>
    <property type="molecule type" value="Genomic_DNA"/>
</dbReference>
<dbReference type="PANTHER" id="PTHR30041">
    <property type="entry name" value="ARSENATE REDUCTASE"/>
    <property type="match status" value="1"/>
</dbReference>
<dbReference type="KEGG" id="aup:AsAng_0020700"/>
<dbReference type="Pfam" id="PF03960">
    <property type="entry name" value="ArsC"/>
    <property type="match status" value="1"/>
</dbReference>
<protein>
    <submittedName>
        <fullName evidence="4">Arsenate reductase (Glutaredoxin)</fullName>
    </submittedName>
</protein>
<evidence type="ECO:0000256" key="3">
    <source>
        <dbReference type="PROSITE-ProRule" id="PRU01282"/>
    </source>
</evidence>
<evidence type="ECO:0000256" key="1">
    <source>
        <dbReference type="ARBA" id="ARBA00007198"/>
    </source>
</evidence>
<dbReference type="PANTHER" id="PTHR30041:SF4">
    <property type="entry name" value="ARSENATE REDUCTASE"/>
    <property type="match status" value="1"/>
</dbReference>
<evidence type="ECO:0000313" key="5">
    <source>
        <dbReference type="Proteomes" id="UP001060919"/>
    </source>
</evidence>
<proteinExistence type="inferred from homology"/>
<keyword evidence="5" id="KW-1185">Reference proteome</keyword>
<dbReference type="PROSITE" id="PS51353">
    <property type="entry name" value="ARSC"/>
    <property type="match status" value="1"/>
</dbReference>
<sequence length="120" mass="13881">MQSVKTKIYHNPRCSKSRESFNFLTDAGLDFSTVEYLKTPINKAELEDILKKLGIKASQLVRKSEAIYKELYKDKTLQEKEWIDAMLTHPKLIQRPIIVHGDKAVIGRPIEQVIELLQTK</sequence>
<dbReference type="NCBIfam" id="TIGR00014">
    <property type="entry name" value="arsC"/>
    <property type="match status" value="1"/>
</dbReference>
<name>A0A915YE52_9BACT</name>
<dbReference type="InterPro" id="IPR036249">
    <property type="entry name" value="Thioredoxin-like_sf"/>
</dbReference>
<dbReference type="SUPFAM" id="SSF52833">
    <property type="entry name" value="Thioredoxin-like"/>
    <property type="match status" value="1"/>
</dbReference>
<dbReference type="GO" id="GO:0008794">
    <property type="term" value="F:arsenate reductase (glutaredoxin) activity"/>
    <property type="evidence" value="ECO:0007669"/>
    <property type="project" value="InterPro"/>
</dbReference>
<accession>A0A915YE52</accession>
<evidence type="ECO:0000313" key="4">
    <source>
        <dbReference type="EMBL" id="BDS11358.1"/>
    </source>
</evidence>